<dbReference type="Proteomes" id="UP000321353">
    <property type="component" value="Chromosome"/>
</dbReference>
<dbReference type="InterPro" id="IPR017850">
    <property type="entry name" value="Alkaline_phosphatase_core_sf"/>
</dbReference>
<proteinExistence type="predicted"/>
<dbReference type="KEGG" id="smam:Mal15_59040"/>
<keyword evidence="3" id="KW-1185">Reference proteome</keyword>
<evidence type="ECO:0000313" key="3">
    <source>
        <dbReference type="Proteomes" id="UP000321353"/>
    </source>
</evidence>
<dbReference type="Gene3D" id="3.40.720.10">
    <property type="entry name" value="Alkaline Phosphatase, subunit A"/>
    <property type="match status" value="1"/>
</dbReference>
<reference evidence="2 3" key="1">
    <citation type="submission" date="2019-02" db="EMBL/GenBank/DDBJ databases">
        <title>Planctomycetal bacteria perform biofilm scaping via a novel small molecule.</title>
        <authorList>
            <person name="Jeske O."/>
            <person name="Boedeker C."/>
            <person name="Wiegand S."/>
            <person name="Breitling P."/>
            <person name="Kallscheuer N."/>
            <person name="Jogler M."/>
            <person name="Rohde M."/>
            <person name="Petersen J."/>
            <person name="Medema M.H."/>
            <person name="Surup F."/>
            <person name="Jogler C."/>
        </authorList>
    </citation>
    <scope>NUCLEOTIDE SEQUENCE [LARGE SCALE GENOMIC DNA]</scope>
    <source>
        <strain evidence="2 3">Mal15</strain>
    </source>
</reference>
<evidence type="ECO:0000256" key="1">
    <source>
        <dbReference type="SAM" id="MobiDB-lite"/>
    </source>
</evidence>
<feature type="compositionally biased region" description="Acidic residues" evidence="1">
    <location>
        <begin position="240"/>
        <end position="252"/>
    </location>
</feature>
<protein>
    <recommendedName>
        <fullName evidence="4">Sulfatase</fullName>
    </recommendedName>
</protein>
<gene>
    <name evidence="2" type="ORF">Mal15_59040</name>
</gene>
<dbReference type="EMBL" id="CP036264">
    <property type="protein sequence ID" value="QEG01823.1"/>
    <property type="molecule type" value="Genomic_DNA"/>
</dbReference>
<evidence type="ECO:0008006" key="4">
    <source>
        <dbReference type="Google" id="ProtNLM"/>
    </source>
</evidence>
<dbReference type="AlphaFoldDB" id="A0A5B9MKM7"/>
<name>A0A5B9MKM7_9BACT</name>
<accession>A0A5B9MKM7</accession>
<sequence>MKILYDQRLENRTTTPAWVLSSFGDDALAQRPNNGRPAPQPKARRLATPHPGVTLARDSCSACFPISSPPILVPKLSLRPPITVVITLEGLATSALGCYGCSWNDTPAIDALAATGVTWDRWTSPIDRPAGLITRWLQDSRELIAREAQPNEQTQAQPNEADSTASVFLTDDPKLTLPDDQFGFAQAIVLEPTLKRLPAESVESTVIAQAFASAINTVTTKTRLLWIHSGMLRDHWDAPATDDDDREQESEPVEDHDPQRPTAAEPFFLPPSTDPPASKLSESDDPDLLFAWMQRYAAQVRLLDQMIELLGDSLRNRRPTILLAGASGFSLGENGFLGHHVGPLRSPDLRLPMLVSSGGPLRVPSLQSATDLPELLQRMADNRPLVTPTQWCQRDEAGSLSVQTDSDRAVKSITTSKWFYVNDAQVSGNEGEHLYVKPDDVNDVNDISRLRREVLNQFSSVP</sequence>
<feature type="region of interest" description="Disordered" evidence="1">
    <location>
        <begin position="237"/>
        <end position="282"/>
    </location>
</feature>
<evidence type="ECO:0000313" key="2">
    <source>
        <dbReference type="EMBL" id="QEG01823.1"/>
    </source>
</evidence>
<dbReference type="SUPFAM" id="SSF53649">
    <property type="entry name" value="Alkaline phosphatase-like"/>
    <property type="match status" value="1"/>
</dbReference>
<organism evidence="2 3">
    <name type="scientific">Stieleria maiorica</name>
    <dbReference type="NCBI Taxonomy" id="2795974"/>
    <lineage>
        <taxon>Bacteria</taxon>
        <taxon>Pseudomonadati</taxon>
        <taxon>Planctomycetota</taxon>
        <taxon>Planctomycetia</taxon>
        <taxon>Pirellulales</taxon>
        <taxon>Pirellulaceae</taxon>
        <taxon>Stieleria</taxon>
    </lineage>
</organism>